<gene>
    <name evidence="2" type="ORF">GGD41_006697</name>
</gene>
<organism evidence="2 3">
    <name type="scientific">Paraburkholderia bryophila</name>
    <dbReference type="NCBI Taxonomy" id="420952"/>
    <lineage>
        <taxon>Bacteria</taxon>
        <taxon>Pseudomonadati</taxon>
        <taxon>Pseudomonadota</taxon>
        <taxon>Betaproteobacteria</taxon>
        <taxon>Burkholderiales</taxon>
        <taxon>Burkholderiaceae</taxon>
        <taxon>Paraburkholderia</taxon>
    </lineage>
</organism>
<feature type="compositionally biased region" description="Basic and acidic residues" evidence="1">
    <location>
        <begin position="40"/>
        <end position="54"/>
    </location>
</feature>
<evidence type="ECO:0000313" key="2">
    <source>
        <dbReference type="EMBL" id="NYH19469.1"/>
    </source>
</evidence>
<evidence type="ECO:0000313" key="3">
    <source>
        <dbReference type="Proteomes" id="UP000572540"/>
    </source>
</evidence>
<sequence>MNAARARAPRRWIEAASRRACDQRMLAGEQDEAAALQPMPHEDVPHERENAFID</sequence>
<name>A0A7Y9WEP6_9BURK</name>
<comment type="caution">
    <text evidence="2">The sequence shown here is derived from an EMBL/GenBank/DDBJ whole genome shotgun (WGS) entry which is preliminary data.</text>
</comment>
<evidence type="ECO:0000256" key="1">
    <source>
        <dbReference type="SAM" id="MobiDB-lite"/>
    </source>
</evidence>
<dbReference type="Proteomes" id="UP000572540">
    <property type="component" value="Unassembled WGS sequence"/>
</dbReference>
<dbReference type="EMBL" id="JACCAU010000001">
    <property type="protein sequence ID" value="NYH19469.1"/>
    <property type="molecule type" value="Genomic_DNA"/>
</dbReference>
<accession>A0A7Y9WEP6</accession>
<dbReference type="AlphaFoldDB" id="A0A7Y9WEP6"/>
<protein>
    <submittedName>
        <fullName evidence="2">Uncharacterized protein</fullName>
    </submittedName>
</protein>
<proteinExistence type="predicted"/>
<feature type="region of interest" description="Disordered" evidence="1">
    <location>
        <begin position="29"/>
        <end position="54"/>
    </location>
</feature>
<reference evidence="2 3" key="1">
    <citation type="submission" date="2020-07" db="EMBL/GenBank/DDBJ databases">
        <title>Exploring microbial biodiversity for novel pathways involved in the catabolism of aromatic compounds derived from lignin.</title>
        <authorList>
            <person name="Elkins J."/>
        </authorList>
    </citation>
    <scope>NUCLEOTIDE SEQUENCE [LARGE SCALE GENOMIC DNA]</scope>
    <source>
        <strain evidence="2 3">H2C3B</strain>
    </source>
</reference>